<sequence>MNKLGTDTKVKKSLVRNYEQKVRHSSRNQVIYDVACSSKELEKTEQSSQKENELSQPSLCSSEALANYLSDVKNSLPAPLTIEDINVEKGEIASKLTKKLNFHINDRIYKNLIELNANVSDLKTKKNKRSTSAMNQVKRDLEPNIEDFYQDEEEIDLPPSIPIIKPKFKPVKKIDDGHLHRLMAAFETL</sequence>
<accession>A0A6J3BW98</accession>
<gene>
    <name evidence="7" type="primary">LOC113516150</name>
</gene>
<dbReference type="GO" id="GO:0005814">
    <property type="term" value="C:centriole"/>
    <property type="evidence" value="ECO:0007669"/>
    <property type="project" value="UniProtKB-SubCell"/>
</dbReference>
<dbReference type="AlphaFoldDB" id="A0A6J3BW98"/>
<protein>
    <submittedName>
        <fullName evidence="7">Uncharacterized protein LOC113516150</fullName>
    </submittedName>
</protein>
<comment type="similarity">
    <text evidence="4">Belongs to the PPP1R35 family.</text>
</comment>
<organism evidence="6 7">
    <name type="scientific">Galleria mellonella</name>
    <name type="common">Greater wax moth</name>
    <dbReference type="NCBI Taxonomy" id="7137"/>
    <lineage>
        <taxon>Eukaryota</taxon>
        <taxon>Metazoa</taxon>
        <taxon>Ecdysozoa</taxon>
        <taxon>Arthropoda</taxon>
        <taxon>Hexapoda</taxon>
        <taxon>Insecta</taxon>
        <taxon>Pterygota</taxon>
        <taxon>Neoptera</taxon>
        <taxon>Endopterygota</taxon>
        <taxon>Lepidoptera</taxon>
        <taxon>Glossata</taxon>
        <taxon>Ditrysia</taxon>
        <taxon>Pyraloidea</taxon>
        <taxon>Pyralidae</taxon>
        <taxon>Galleriinae</taxon>
        <taxon>Galleria</taxon>
    </lineage>
</organism>
<name>A0A6J3BW98_GALME</name>
<evidence type="ECO:0000256" key="3">
    <source>
        <dbReference type="ARBA" id="ARBA00023212"/>
    </source>
</evidence>
<evidence type="ECO:0000259" key="5">
    <source>
        <dbReference type="Pfam" id="PF15503"/>
    </source>
</evidence>
<feature type="domain" description="Protein phosphatase 1 regulatory subunit 35 C-terminal" evidence="5">
    <location>
        <begin position="84"/>
        <end position="152"/>
    </location>
</feature>
<keyword evidence="2" id="KW-0963">Cytoplasm</keyword>
<dbReference type="KEGG" id="gmw:113516150"/>
<proteinExistence type="inferred from homology"/>
<reference evidence="7" key="1">
    <citation type="submission" date="2025-08" db="UniProtKB">
        <authorList>
            <consortium name="RefSeq"/>
        </authorList>
    </citation>
    <scope>IDENTIFICATION</scope>
    <source>
        <tissue evidence="7">Whole larvae</tissue>
    </source>
</reference>
<evidence type="ECO:0000313" key="7">
    <source>
        <dbReference type="RefSeq" id="XP_031764682.2"/>
    </source>
</evidence>
<evidence type="ECO:0000256" key="4">
    <source>
        <dbReference type="ARBA" id="ARBA00029452"/>
    </source>
</evidence>
<dbReference type="RefSeq" id="XP_031764682.2">
    <property type="nucleotide sequence ID" value="XM_031908822.2"/>
</dbReference>
<dbReference type="InParanoid" id="A0A6J3BW98"/>
<comment type="subcellular location">
    <subcellularLocation>
        <location evidence="1">Cytoplasm</location>
        <location evidence="1">Cytoskeleton</location>
        <location evidence="1">Microtubule organizing center</location>
        <location evidence="1">Centrosome</location>
        <location evidence="1">Centriole</location>
    </subcellularLocation>
</comment>
<dbReference type="InterPro" id="IPR029135">
    <property type="entry name" value="PPP1R35_C"/>
</dbReference>
<evidence type="ECO:0000256" key="1">
    <source>
        <dbReference type="ARBA" id="ARBA00004114"/>
    </source>
</evidence>
<dbReference type="Proteomes" id="UP001652740">
    <property type="component" value="Unplaced"/>
</dbReference>
<keyword evidence="3" id="KW-0206">Cytoskeleton</keyword>
<dbReference type="GeneID" id="113516150"/>
<evidence type="ECO:0000313" key="6">
    <source>
        <dbReference type="Proteomes" id="UP001652740"/>
    </source>
</evidence>
<evidence type="ECO:0000256" key="2">
    <source>
        <dbReference type="ARBA" id="ARBA00022490"/>
    </source>
</evidence>
<keyword evidence="6" id="KW-1185">Reference proteome</keyword>
<dbReference type="Pfam" id="PF15503">
    <property type="entry name" value="PPP1R35_C"/>
    <property type="match status" value="1"/>
</dbReference>